<comment type="caution">
    <text evidence="1">The sequence shown here is derived from an EMBL/GenBank/DDBJ whole genome shotgun (WGS) entry which is preliminary data.</text>
</comment>
<sequence>VFFEIDGESSVRIFRNNETSLSLQVKNTSSFFIDPQYDRLYMVFYEGTPQFKNISFALFLQLVRVQAKENRCLLDSSKVF</sequence>
<proteinExistence type="predicted"/>
<gene>
    <name evidence="1" type="ORF">PENTCL1PPCAC_729</name>
</gene>
<organism evidence="1 2">
    <name type="scientific">Pristionchus entomophagus</name>
    <dbReference type="NCBI Taxonomy" id="358040"/>
    <lineage>
        <taxon>Eukaryota</taxon>
        <taxon>Metazoa</taxon>
        <taxon>Ecdysozoa</taxon>
        <taxon>Nematoda</taxon>
        <taxon>Chromadorea</taxon>
        <taxon>Rhabditida</taxon>
        <taxon>Rhabditina</taxon>
        <taxon>Diplogasteromorpha</taxon>
        <taxon>Diplogasteroidea</taxon>
        <taxon>Neodiplogasteridae</taxon>
        <taxon>Pristionchus</taxon>
    </lineage>
</organism>
<name>A0AAV5SBB3_9BILA</name>
<reference evidence="1" key="1">
    <citation type="submission" date="2023-10" db="EMBL/GenBank/DDBJ databases">
        <title>Genome assembly of Pristionchus species.</title>
        <authorList>
            <person name="Yoshida K."/>
            <person name="Sommer R.J."/>
        </authorList>
    </citation>
    <scope>NUCLEOTIDE SEQUENCE</scope>
    <source>
        <strain evidence="1">RS0144</strain>
    </source>
</reference>
<feature type="non-terminal residue" evidence="1">
    <location>
        <position position="1"/>
    </location>
</feature>
<accession>A0AAV5SBB3</accession>
<keyword evidence="2" id="KW-1185">Reference proteome</keyword>
<protein>
    <submittedName>
        <fullName evidence="1">Uncharacterized protein</fullName>
    </submittedName>
</protein>
<evidence type="ECO:0000313" key="2">
    <source>
        <dbReference type="Proteomes" id="UP001432027"/>
    </source>
</evidence>
<evidence type="ECO:0000313" key="1">
    <source>
        <dbReference type="EMBL" id="GMS78554.1"/>
    </source>
</evidence>
<dbReference type="EMBL" id="BTSX01000001">
    <property type="protein sequence ID" value="GMS78554.1"/>
    <property type="molecule type" value="Genomic_DNA"/>
</dbReference>
<dbReference type="Proteomes" id="UP001432027">
    <property type="component" value="Unassembled WGS sequence"/>
</dbReference>
<dbReference type="AlphaFoldDB" id="A0AAV5SBB3"/>